<reference evidence="5" key="1">
    <citation type="submission" date="2021-01" db="EMBL/GenBank/DDBJ databases">
        <title>Metabolic potential, ecology and presence of endohyphal bacteria is reflected in genomic diversity of Mucoromycotina.</title>
        <authorList>
            <person name="Muszewska A."/>
            <person name="Okrasinska A."/>
            <person name="Steczkiewicz K."/>
            <person name="Drgas O."/>
            <person name="Orlowska M."/>
            <person name="Perlinska-Lenart U."/>
            <person name="Aleksandrzak-Piekarczyk T."/>
            <person name="Szatraj K."/>
            <person name="Zielenkiewicz U."/>
            <person name="Pilsyk S."/>
            <person name="Malc E."/>
            <person name="Mieczkowski P."/>
            <person name="Kruszewska J.S."/>
            <person name="Biernat P."/>
            <person name="Pawlowska J."/>
        </authorList>
    </citation>
    <scope>NUCLEOTIDE SEQUENCE</scope>
    <source>
        <strain evidence="5">WA0000018081</strain>
    </source>
</reference>
<dbReference type="EC" id="3.1.2.4" evidence="2"/>
<feature type="domain" description="Enoyl-CoA hydratase/isomerase" evidence="4">
    <location>
        <begin position="80"/>
        <end position="178"/>
    </location>
</feature>
<keyword evidence="6" id="KW-1185">Reference proteome</keyword>
<feature type="domain" description="Enoyl-CoA hydratase/isomerase" evidence="4">
    <location>
        <begin position="29"/>
        <end position="78"/>
    </location>
</feature>
<dbReference type="EMBL" id="JAEPRE010000044">
    <property type="protein sequence ID" value="KAG2234841.1"/>
    <property type="molecule type" value="Genomic_DNA"/>
</dbReference>
<dbReference type="GO" id="GO:0006574">
    <property type="term" value="P:L-valine catabolic process"/>
    <property type="evidence" value="ECO:0007669"/>
    <property type="project" value="TreeGrafter"/>
</dbReference>
<comment type="catalytic activity">
    <reaction evidence="1">
        <text>3-hydroxy-2-methylpropanoyl-CoA + H2O = 3-hydroxy-2-methylpropanoate + CoA + H(+)</text>
        <dbReference type="Rhea" id="RHEA:20888"/>
        <dbReference type="ChEBI" id="CHEBI:11805"/>
        <dbReference type="ChEBI" id="CHEBI:15377"/>
        <dbReference type="ChEBI" id="CHEBI:15378"/>
        <dbReference type="ChEBI" id="CHEBI:57287"/>
        <dbReference type="ChEBI" id="CHEBI:57340"/>
        <dbReference type="EC" id="3.1.2.4"/>
    </reaction>
</comment>
<dbReference type="PANTHER" id="PTHR43176:SF3">
    <property type="entry name" value="3-HYDROXYISOBUTYRYL-COA HYDROLASE, MITOCHONDRIAL"/>
    <property type="match status" value="1"/>
</dbReference>
<evidence type="ECO:0000256" key="2">
    <source>
        <dbReference type="ARBA" id="ARBA00011915"/>
    </source>
</evidence>
<comment type="caution">
    <text evidence="5">The sequence shown here is derived from an EMBL/GenBank/DDBJ whole genome shotgun (WGS) entry which is preliminary data.</text>
</comment>
<keyword evidence="3" id="KW-0378">Hydrolase</keyword>
<dbReference type="GO" id="GO:0003860">
    <property type="term" value="F:3-hydroxyisobutyryl-CoA hydrolase activity"/>
    <property type="evidence" value="ECO:0007669"/>
    <property type="project" value="UniProtKB-EC"/>
</dbReference>
<evidence type="ECO:0000259" key="4">
    <source>
        <dbReference type="Pfam" id="PF16113"/>
    </source>
</evidence>
<dbReference type="AlphaFoldDB" id="A0A8H7SUX2"/>
<evidence type="ECO:0000256" key="1">
    <source>
        <dbReference type="ARBA" id="ARBA00001709"/>
    </source>
</evidence>
<proteinExistence type="predicted"/>
<gene>
    <name evidence="5" type="ORF">INT48_000504</name>
</gene>
<name>A0A8H7SUX2_9FUNG</name>
<protein>
    <recommendedName>
        <fullName evidence="2">3-hydroxyisobutyryl-CoA hydrolase</fullName>
        <ecNumber evidence="2">3.1.2.4</ecNumber>
    </recommendedName>
</protein>
<evidence type="ECO:0000256" key="3">
    <source>
        <dbReference type="ARBA" id="ARBA00022801"/>
    </source>
</evidence>
<dbReference type="Pfam" id="PF16113">
    <property type="entry name" value="ECH_2"/>
    <property type="match status" value="2"/>
</dbReference>
<dbReference type="Proteomes" id="UP000613177">
    <property type="component" value="Unassembled WGS sequence"/>
</dbReference>
<evidence type="ECO:0000313" key="5">
    <source>
        <dbReference type="EMBL" id="KAG2234841.1"/>
    </source>
</evidence>
<dbReference type="InterPro" id="IPR032259">
    <property type="entry name" value="HIBYL-CoA-H"/>
</dbReference>
<dbReference type="SUPFAM" id="SSF52096">
    <property type="entry name" value="ClpP/crotonase"/>
    <property type="match status" value="1"/>
</dbReference>
<sequence>MTKSTSKTTSVVQDRLESTILTKSVNNVHIMLLNRPKQLNAFNYLMVDTMFIHFKEWEKSESVNMIILKGQGGVFGAGEKRETINRCFQFDTVAEIIEALHKEGSIFSLETIKQICKGSPVSVTLTLEQMRRGAKLSLSQCLFREHKSWHVSKNEPDVHEGISSVIYKKSSRWSRLNYTNIDFEIDILEKYIDADVEKALKVTSDKKDCYLTTQGRKFGLPTGEEVRRAWRKNNLDSDESIVFWFIHRRNNKYGVAEEVKEILAQEKNI</sequence>
<dbReference type="PANTHER" id="PTHR43176">
    <property type="entry name" value="3-HYDROXYISOBUTYRYL-COA HYDROLASE-RELATED"/>
    <property type="match status" value="1"/>
</dbReference>
<accession>A0A8H7SUX2</accession>
<dbReference type="InterPro" id="IPR029045">
    <property type="entry name" value="ClpP/crotonase-like_dom_sf"/>
</dbReference>
<dbReference type="InterPro" id="IPR045004">
    <property type="entry name" value="ECH_dom"/>
</dbReference>
<dbReference type="Gene3D" id="3.90.226.10">
    <property type="entry name" value="2-enoyl-CoA Hydratase, Chain A, domain 1"/>
    <property type="match status" value="2"/>
</dbReference>
<evidence type="ECO:0000313" key="6">
    <source>
        <dbReference type="Proteomes" id="UP000613177"/>
    </source>
</evidence>
<organism evidence="5 6">
    <name type="scientific">Thamnidium elegans</name>
    <dbReference type="NCBI Taxonomy" id="101142"/>
    <lineage>
        <taxon>Eukaryota</taxon>
        <taxon>Fungi</taxon>
        <taxon>Fungi incertae sedis</taxon>
        <taxon>Mucoromycota</taxon>
        <taxon>Mucoromycotina</taxon>
        <taxon>Mucoromycetes</taxon>
        <taxon>Mucorales</taxon>
        <taxon>Mucorineae</taxon>
        <taxon>Mucoraceae</taxon>
        <taxon>Thamnidium</taxon>
    </lineage>
</organism>